<dbReference type="InterPro" id="IPR041796">
    <property type="entry name" value="Mre11_N"/>
</dbReference>
<dbReference type="CDD" id="cd00840">
    <property type="entry name" value="MPP_Mre11_N"/>
    <property type="match status" value="1"/>
</dbReference>
<reference evidence="10 11" key="2">
    <citation type="journal article" date="2010" name="Stand. Genomic Sci.">
        <title>Complete genome sequence of Nakamurella multipartita type strain (Y-104).</title>
        <authorList>
            <person name="Tice H."/>
            <person name="Mayilraj S."/>
            <person name="Sims D."/>
            <person name="Lapidus A."/>
            <person name="Nolan M."/>
            <person name="Lucas S."/>
            <person name="Glavina Del Rio T."/>
            <person name="Copeland A."/>
            <person name="Cheng J.F."/>
            <person name="Meincke L."/>
            <person name="Bruce D."/>
            <person name="Goodwin L."/>
            <person name="Pitluck S."/>
            <person name="Ivanova N."/>
            <person name="Mavromatis K."/>
            <person name="Ovchinnikova G."/>
            <person name="Pati A."/>
            <person name="Chen A."/>
            <person name="Palaniappan K."/>
            <person name="Land M."/>
            <person name="Hauser L."/>
            <person name="Chang Y.J."/>
            <person name="Jeffries C.D."/>
            <person name="Detter J.C."/>
            <person name="Brettin T."/>
            <person name="Rohde M."/>
            <person name="Goker M."/>
            <person name="Bristow J."/>
            <person name="Eisen J.A."/>
            <person name="Markowitz V."/>
            <person name="Hugenholtz P."/>
            <person name="Kyrpides N.C."/>
            <person name="Klenk H.P."/>
            <person name="Chen F."/>
        </authorList>
    </citation>
    <scope>NUCLEOTIDE SEQUENCE [LARGE SCALE GENOMIC DNA]</scope>
    <source>
        <strain evidence="11">ATCC 700099 / DSM 44233 / CIP 104796 / JCM 9543 / NBRC 105858 / Y-104</strain>
    </source>
</reference>
<comment type="subunit">
    <text evidence="2 7">Heterodimer of SbcC and SbcD.</text>
</comment>
<dbReference type="Gene3D" id="3.60.21.10">
    <property type="match status" value="1"/>
</dbReference>
<dbReference type="RefSeq" id="WP_015747213.1">
    <property type="nucleotide sequence ID" value="NC_013235.1"/>
</dbReference>
<keyword evidence="5 7" id="KW-0378">Hydrolase</keyword>
<dbReference type="InParanoid" id="C8XHA6"/>
<dbReference type="InterPro" id="IPR004593">
    <property type="entry name" value="SbcD"/>
</dbReference>
<dbReference type="PANTHER" id="PTHR30337:SF0">
    <property type="entry name" value="NUCLEASE SBCCD SUBUNIT D"/>
    <property type="match status" value="1"/>
</dbReference>
<dbReference type="Proteomes" id="UP000002218">
    <property type="component" value="Chromosome"/>
</dbReference>
<evidence type="ECO:0000256" key="1">
    <source>
        <dbReference type="ARBA" id="ARBA00010555"/>
    </source>
</evidence>
<evidence type="ECO:0000256" key="5">
    <source>
        <dbReference type="ARBA" id="ARBA00022801"/>
    </source>
</evidence>
<dbReference type="Pfam" id="PF12320">
    <property type="entry name" value="SbcD_C"/>
    <property type="match status" value="1"/>
</dbReference>
<dbReference type="AlphaFoldDB" id="C8XHA6"/>
<dbReference type="SUPFAM" id="SSF56300">
    <property type="entry name" value="Metallo-dependent phosphatases"/>
    <property type="match status" value="1"/>
</dbReference>
<dbReference type="EMBL" id="CP001737">
    <property type="protein sequence ID" value="ACV78312.1"/>
    <property type="molecule type" value="Genomic_DNA"/>
</dbReference>
<keyword evidence="7" id="KW-0235">DNA replication</keyword>
<organism evidence="10 11">
    <name type="scientific">Nakamurella multipartita (strain ATCC 700099 / DSM 44233 / CIP 104796 / JCM 9543 / NBRC 105858 / Y-104)</name>
    <name type="common">Microsphaera multipartita</name>
    <dbReference type="NCBI Taxonomy" id="479431"/>
    <lineage>
        <taxon>Bacteria</taxon>
        <taxon>Bacillati</taxon>
        <taxon>Actinomycetota</taxon>
        <taxon>Actinomycetes</taxon>
        <taxon>Nakamurellales</taxon>
        <taxon>Nakamurellaceae</taxon>
        <taxon>Nakamurella</taxon>
    </lineage>
</organism>
<dbReference type="Pfam" id="PF00149">
    <property type="entry name" value="Metallophos"/>
    <property type="match status" value="1"/>
</dbReference>
<feature type="domain" description="Calcineurin-like phosphoesterase" evidence="8">
    <location>
        <begin position="1"/>
        <end position="220"/>
    </location>
</feature>
<evidence type="ECO:0000256" key="4">
    <source>
        <dbReference type="ARBA" id="ARBA00022722"/>
    </source>
</evidence>
<dbReference type="GO" id="GO:0004519">
    <property type="term" value="F:endonuclease activity"/>
    <property type="evidence" value="ECO:0007669"/>
    <property type="project" value="UniProtKB-KW"/>
</dbReference>
<dbReference type="GO" id="GO:0006310">
    <property type="term" value="P:DNA recombination"/>
    <property type="evidence" value="ECO:0007669"/>
    <property type="project" value="UniProtKB-KW"/>
</dbReference>
<evidence type="ECO:0000256" key="3">
    <source>
        <dbReference type="ARBA" id="ARBA00013365"/>
    </source>
</evidence>
<dbReference type="OrthoDB" id="9773856at2"/>
<dbReference type="HOGENOM" id="CLU_038045_0_1_11"/>
<keyword evidence="7" id="KW-0233">DNA recombination</keyword>
<name>C8XHA6_NAKMY</name>
<feature type="domain" description="Nuclease SbcCD subunit D C-terminal" evidence="9">
    <location>
        <begin position="269"/>
        <end position="317"/>
    </location>
</feature>
<proteinExistence type="inferred from homology"/>
<keyword evidence="11" id="KW-1185">Reference proteome</keyword>
<evidence type="ECO:0000256" key="2">
    <source>
        <dbReference type="ARBA" id="ARBA00011322"/>
    </source>
</evidence>
<evidence type="ECO:0000256" key="7">
    <source>
        <dbReference type="RuleBase" id="RU363069"/>
    </source>
</evidence>
<reference evidence="11" key="1">
    <citation type="submission" date="2009-09" db="EMBL/GenBank/DDBJ databases">
        <title>The complete genome of Nakamurella multipartita DSM 44233.</title>
        <authorList>
            <consortium name="US DOE Joint Genome Institute (JGI-PGF)"/>
            <person name="Lucas S."/>
            <person name="Copeland A."/>
            <person name="Lapidus A."/>
            <person name="Glavina del Rio T."/>
            <person name="Dalin E."/>
            <person name="Tice H."/>
            <person name="Bruce D."/>
            <person name="Goodwin L."/>
            <person name="Pitluck S."/>
            <person name="Kyrpides N."/>
            <person name="Mavromatis K."/>
            <person name="Ivanova N."/>
            <person name="Ovchinnikova G."/>
            <person name="Sims D."/>
            <person name="Meincke L."/>
            <person name="Brettin T."/>
            <person name="Detter J.C."/>
            <person name="Han C."/>
            <person name="Larimer F."/>
            <person name="Land M."/>
            <person name="Hauser L."/>
            <person name="Markowitz V."/>
            <person name="Cheng J.-F."/>
            <person name="Hugenholtz P."/>
            <person name="Woyke T."/>
            <person name="Wu D."/>
            <person name="Klenk H.-P."/>
            <person name="Eisen J.A."/>
        </authorList>
    </citation>
    <scope>NUCLEOTIDE SEQUENCE [LARGE SCALE GENOMIC DNA]</scope>
    <source>
        <strain evidence="11">ATCC 700099 / DSM 44233 / CIP 104796 / JCM 9543 / NBRC 105858 / Y-104</strain>
    </source>
</reference>
<dbReference type="InterPro" id="IPR026843">
    <property type="entry name" value="SbcD_C"/>
</dbReference>
<dbReference type="NCBIfam" id="TIGR00619">
    <property type="entry name" value="sbcd"/>
    <property type="match status" value="1"/>
</dbReference>
<dbReference type="STRING" id="479431.Namu_1923"/>
<comment type="function">
    <text evidence="7">SbcCD cleaves DNA hairpin structures. These structures can inhibit DNA replication and are intermediates in certain DNA recombination reactions. The complex acts as a 3'-&gt;5' double strand exonuclease that can open hairpins. It also has a 5' single-strand endonuclease activity.</text>
</comment>
<protein>
    <recommendedName>
        <fullName evidence="3 7">Nuclease SbcCD subunit D</fullName>
    </recommendedName>
</protein>
<comment type="similarity">
    <text evidence="1 7">Belongs to the SbcD family.</text>
</comment>
<dbReference type="InterPro" id="IPR029052">
    <property type="entry name" value="Metallo-depent_PP-like"/>
</dbReference>
<dbReference type="eggNOG" id="COG0420">
    <property type="taxonomic scope" value="Bacteria"/>
</dbReference>
<dbReference type="InterPro" id="IPR050535">
    <property type="entry name" value="DNA_Repair-Maintenance_Comp"/>
</dbReference>
<evidence type="ECO:0000259" key="9">
    <source>
        <dbReference type="Pfam" id="PF12320"/>
    </source>
</evidence>
<accession>C8XHA6</accession>
<sequence>MRLLHTSDWHLGRTFHGQNLLPDQEAVLTALADLAAEHRVDAVLISGDLYDRAVPSPEAVQTASRILARIRAAGITVVAIAGNHDSAPRLGAFTDFLAAGGLHLGAAAADVGTPAVLPDPDGDVVIYPIPFLEPDLLRSGWALPAGSGHEAVLARAMDLVRADLAARPPGTRSVVLAHAFVVGGRAGGSERSIAVGGVESVSADLFAGFDYVALGHLHRPQVLADRIRYSGSPLPYSFSEADHEKGVWLVDLDAVGGVSATRLTLPTIRRLVCRRGRLAEILDTEPDLADAYLSVELTDPVRPVDPMRRLREVLPYTLVATWVGGSPAPAAWPAAPAVPTGHDDADLLHDFVRDACGRPASTAERDLLDEALRALRIPA</sequence>
<keyword evidence="7" id="KW-0255">Endonuclease</keyword>
<dbReference type="InterPro" id="IPR004843">
    <property type="entry name" value="Calcineurin-like_PHP"/>
</dbReference>
<keyword evidence="6 7" id="KW-0269">Exonuclease</keyword>
<evidence type="ECO:0000256" key="6">
    <source>
        <dbReference type="ARBA" id="ARBA00022839"/>
    </source>
</evidence>
<dbReference type="KEGG" id="nml:Namu_1923"/>
<evidence type="ECO:0000259" key="8">
    <source>
        <dbReference type="Pfam" id="PF00149"/>
    </source>
</evidence>
<dbReference type="PANTHER" id="PTHR30337">
    <property type="entry name" value="COMPONENT OF ATP-DEPENDENT DSDNA EXONUCLEASE"/>
    <property type="match status" value="1"/>
</dbReference>
<gene>
    <name evidence="7" type="primary">sbcD</name>
    <name evidence="10" type="ordered locus">Namu_1923</name>
</gene>
<evidence type="ECO:0000313" key="10">
    <source>
        <dbReference type="EMBL" id="ACV78312.1"/>
    </source>
</evidence>
<dbReference type="GO" id="GO:0006260">
    <property type="term" value="P:DNA replication"/>
    <property type="evidence" value="ECO:0007669"/>
    <property type="project" value="UniProtKB-KW"/>
</dbReference>
<evidence type="ECO:0000313" key="11">
    <source>
        <dbReference type="Proteomes" id="UP000002218"/>
    </source>
</evidence>
<dbReference type="GO" id="GO:0008408">
    <property type="term" value="F:3'-5' exonuclease activity"/>
    <property type="evidence" value="ECO:0007669"/>
    <property type="project" value="InterPro"/>
</dbReference>
<keyword evidence="4 7" id="KW-0540">Nuclease</keyword>